<keyword evidence="1" id="KW-0238">DNA-binding</keyword>
<feature type="domain" description="Arginine repressor DNA-binding" evidence="3">
    <location>
        <begin position="5"/>
        <end position="69"/>
    </location>
</feature>
<feature type="compositionally biased region" description="Low complexity" evidence="2">
    <location>
        <begin position="87"/>
        <end position="97"/>
    </location>
</feature>
<comment type="subcellular location">
    <subcellularLocation>
        <location evidence="1">Cytoplasm</location>
    </subcellularLocation>
</comment>
<dbReference type="InterPro" id="IPR020900">
    <property type="entry name" value="Arg_repress_DNA-bd"/>
</dbReference>
<sequence length="150" mass="17054">MTELKERRQKAIAELIREHALASQEEVASRLVSLGFEVTQATVSRDLEQLGALKVRRDGVTSYALPDRTGRMAARRLGSPRFCTTGSTRSTLLQRSSSSRRRRAPGISSEWRSMNRRFRRSSAPSAVTTRFSRLAEARLTRSRSRRRYGI</sequence>
<comment type="pathway">
    <text evidence="1">Amino-acid biosynthesis; L-arginine biosynthesis [regulation].</text>
</comment>
<proteinExistence type="inferred from homology"/>
<keyword evidence="1" id="KW-0028">Amino-acid biosynthesis</keyword>
<organism evidence="4 5">
    <name type="scientific">Sphingomonas daechungensis</name>
    <dbReference type="NCBI Taxonomy" id="1176646"/>
    <lineage>
        <taxon>Bacteria</taxon>
        <taxon>Pseudomonadati</taxon>
        <taxon>Pseudomonadota</taxon>
        <taxon>Alphaproteobacteria</taxon>
        <taxon>Sphingomonadales</taxon>
        <taxon>Sphingomonadaceae</taxon>
        <taxon>Sphingomonas</taxon>
    </lineage>
</organism>
<evidence type="ECO:0000259" key="3">
    <source>
        <dbReference type="Pfam" id="PF01316"/>
    </source>
</evidence>
<name>A0ABX6T1K3_9SPHN</name>
<dbReference type="PANTHER" id="PTHR34471">
    <property type="entry name" value="ARGININE REPRESSOR"/>
    <property type="match status" value="1"/>
</dbReference>
<gene>
    <name evidence="1" type="primary">argR</name>
    <name evidence="4" type="ORF">H9L15_03290</name>
</gene>
<keyword evidence="1" id="KW-0055">Arginine biosynthesis</keyword>
<keyword evidence="1" id="KW-0678">Repressor</keyword>
<evidence type="ECO:0000313" key="4">
    <source>
        <dbReference type="EMBL" id="QNP43716.1"/>
    </source>
</evidence>
<dbReference type="InterPro" id="IPR001669">
    <property type="entry name" value="Arg_repress"/>
</dbReference>
<evidence type="ECO:0000256" key="2">
    <source>
        <dbReference type="SAM" id="MobiDB-lite"/>
    </source>
</evidence>
<accession>A0ABX6T1K3</accession>
<dbReference type="SUPFAM" id="SSF46785">
    <property type="entry name" value="Winged helix' DNA-binding domain"/>
    <property type="match status" value="1"/>
</dbReference>
<comment type="function">
    <text evidence="1">Regulates arginine biosynthesis genes.</text>
</comment>
<dbReference type="Pfam" id="PF01316">
    <property type="entry name" value="Arg_repressor"/>
    <property type="match status" value="1"/>
</dbReference>
<dbReference type="InterPro" id="IPR036388">
    <property type="entry name" value="WH-like_DNA-bd_sf"/>
</dbReference>
<protein>
    <recommendedName>
        <fullName evidence="1">Arginine repressor</fullName>
    </recommendedName>
</protein>
<evidence type="ECO:0000313" key="5">
    <source>
        <dbReference type="Proteomes" id="UP000516134"/>
    </source>
</evidence>
<comment type="similarity">
    <text evidence="1">Belongs to the ArgR family.</text>
</comment>
<dbReference type="HAMAP" id="MF_00173">
    <property type="entry name" value="Arg_repressor"/>
    <property type="match status" value="1"/>
</dbReference>
<evidence type="ECO:0000256" key="1">
    <source>
        <dbReference type="HAMAP-Rule" id="MF_00173"/>
    </source>
</evidence>
<keyword evidence="1" id="KW-0963">Cytoplasm</keyword>
<keyword evidence="1" id="KW-0805">Transcription regulation</keyword>
<dbReference type="EMBL" id="CP060780">
    <property type="protein sequence ID" value="QNP43716.1"/>
    <property type="molecule type" value="Genomic_DNA"/>
</dbReference>
<dbReference type="Proteomes" id="UP000516134">
    <property type="component" value="Chromosome"/>
</dbReference>
<dbReference type="Gene3D" id="1.10.10.10">
    <property type="entry name" value="Winged helix-like DNA-binding domain superfamily/Winged helix DNA-binding domain"/>
    <property type="match status" value="1"/>
</dbReference>
<reference evidence="4 5" key="1">
    <citation type="submission" date="2020-08" db="EMBL/GenBank/DDBJ databases">
        <title>Genome sequence of Sphingomonas daechungensis KACC 18115T.</title>
        <authorList>
            <person name="Hyun D.-W."/>
            <person name="Bae J.-W."/>
        </authorList>
    </citation>
    <scope>NUCLEOTIDE SEQUENCE [LARGE SCALE GENOMIC DNA]</scope>
    <source>
        <strain evidence="4 5">KACC 18115</strain>
    </source>
</reference>
<dbReference type="PANTHER" id="PTHR34471:SF1">
    <property type="entry name" value="ARGININE REPRESSOR"/>
    <property type="match status" value="1"/>
</dbReference>
<dbReference type="PRINTS" id="PR01467">
    <property type="entry name" value="ARGREPRESSOR"/>
</dbReference>
<dbReference type="InterPro" id="IPR036390">
    <property type="entry name" value="WH_DNA-bd_sf"/>
</dbReference>
<keyword evidence="1" id="KW-0804">Transcription</keyword>
<feature type="region of interest" description="Disordered" evidence="2">
    <location>
        <begin position="84"/>
        <end position="111"/>
    </location>
</feature>
<keyword evidence="5" id="KW-1185">Reference proteome</keyword>